<sequence length="160" mass="18520">MKSKKVICIFLLMIGFNFSCQNSKKTDTNTTAEKTLVVERGAFHYDVFTIKNDSIFFEPKQIREGATSRYYTPFGKKLSKERLDAFFSLLDSDSFMMLNDHYDSNKSDNSILVVTYTFGDNSKTITCEDFERNCPNVMQYIEQHMIRLSGKDLKRINLPG</sequence>
<gene>
    <name evidence="2" type="ORF">GWK10_13865</name>
</gene>
<protein>
    <recommendedName>
        <fullName evidence="4">Lipoprotein</fullName>
    </recommendedName>
</protein>
<keyword evidence="1" id="KW-0732">Signal</keyword>
<comment type="caution">
    <text evidence="2">The sequence shown here is derived from an EMBL/GenBank/DDBJ whole genome shotgun (WGS) entry which is preliminary data.</text>
</comment>
<feature type="chain" id="PRO_5027045721" description="Lipoprotein" evidence="1">
    <location>
        <begin position="22"/>
        <end position="160"/>
    </location>
</feature>
<name>A0A6M0CMY3_9FLAO</name>
<dbReference type="Proteomes" id="UP000474296">
    <property type="component" value="Unassembled WGS sequence"/>
</dbReference>
<dbReference type="EMBL" id="JAABOQ010000005">
    <property type="protein sequence ID" value="NER18303.1"/>
    <property type="molecule type" value="Genomic_DNA"/>
</dbReference>
<accession>A0A6M0CMY3</accession>
<evidence type="ECO:0008006" key="4">
    <source>
        <dbReference type="Google" id="ProtNLM"/>
    </source>
</evidence>
<proteinExistence type="predicted"/>
<dbReference type="RefSeq" id="WP_164032976.1">
    <property type="nucleotide sequence ID" value="NZ_JAABOQ010000005.1"/>
</dbReference>
<keyword evidence="3" id="KW-1185">Reference proteome</keyword>
<feature type="signal peptide" evidence="1">
    <location>
        <begin position="1"/>
        <end position="21"/>
    </location>
</feature>
<dbReference type="AlphaFoldDB" id="A0A6M0CMY3"/>
<evidence type="ECO:0000313" key="3">
    <source>
        <dbReference type="Proteomes" id="UP000474296"/>
    </source>
</evidence>
<reference evidence="2 3" key="1">
    <citation type="submission" date="2020-01" db="EMBL/GenBank/DDBJ databases">
        <title>Spongiivirga citrea KCTC 32990T.</title>
        <authorList>
            <person name="Wang G."/>
        </authorList>
    </citation>
    <scope>NUCLEOTIDE SEQUENCE [LARGE SCALE GENOMIC DNA]</scope>
    <source>
        <strain evidence="2 3">KCTC 32990</strain>
    </source>
</reference>
<organism evidence="2 3">
    <name type="scientific">Spongiivirga citrea</name>
    <dbReference type="NCBI Taxonomy" id="1481457"/>
    <lineage>
        <taxon>Bacteria</taxon>
        <taxon>Pseudomonadati</taxon>
        <taxon>Bacteroidota</taxon>
        <taxon>Flavobacteriia</taxon>
        <taxon>Flavobacteriales</taxon>
        <taxon>Flavobacteriaceae</taxon>
        <taxon>Spongiivirga</taxon>
    </lineage>
</organism>
<evidence type="ECO:0000256" key="1">
    <source>
        <dbReference type="SAM" id="SignalP"/>
    </source>
</evidence>
<evidence type="ECO:0000313" key="2">
    <source>
        <dbReference type="EMBL" id="NER18303.1"/>
    </source>
</evidence>